<dbReference type="InterPro" id="IPR006843">
    <property type="entry name" value="PAP/fibrillin_dom"/>
</dbReference>
<evidence type="ECO:0000313" key="7">
    <source>
        <dbReference type="Proteomes" id="UP001153076"/>
    </source>
</evidence>
<dbReference type="OrthoDB" id="423069at2759"/>
<comment type="subcellular location">
    <subcellularLocation>
        <location evidence="1">Plastid</location>
    </subcellularLocation>
</comment>
<evidence type="ECO:0000256" key="4">
    <source>
        <dbReference type="SAM" id="MobiDB-lite"/>
    </source>
</evidence>
<dbReference type="InterPro" id="IPR039633">
    <property type="entry name" value="PAP"/>
</dbReference>
<organism evidence="6 7">
    <name type="scientific">Carnegiea gigantea</name>
    <dbReference type="NCBI Taxonomy" id="171969"/>
    <lineage>
        <taxon>Eukaryota</taxon>
        <taxon>Viridiplantae</taxon>
        <taxon>Streptophyta</taxon>
        <taxon>Embryophyta</taxon>
        <taxon>Tracheophyta</taxon>
        <taxon>Spermatophyta</taxon>
        <taxon>Magnoliopsida</taxon>
        <taxon>eudicotyledons</taxon>
        <taxon>Gunneridae</taxon>
        <taxon>Pentapetalae</taxon>
        <taxon>Caryophyllales</taxon>
        <taxon>Cactineae</taxon>
        <taxon>Cactaceae</taxon>
        <taxon>Cactoideae</taxon>
        <taxon>Echinocereeae</taxon>
        <taxon>Carnegiea</taxon>
    </lineage>
</organism>
<dbReference type="EMBL" id="JAKOGI010000039">
    <property type="protein sequence ID" value="KAJ8447303.1"/>
    <property type="molecule type" value="Genomic_DNA"/>
</dbReference>
<evidence type="ECO:0000256" key="3">
    <source>
        <dbReference type="ARBA" id="ARBA00022946"/>
    </source>
</evidence>
<evidence type="ECO:0000313" key="6">
    <source>
        <dbReference type="EMBL" id="KAJ8447303.1"/>
    </source>
</evidence>
<keyword evidence="2" id="KW-0934">Plastid</keyword>
<feature type="region of interest" description="Disordered" evidence="4">
    <location>
        <begin position="1"/>
        <end position="30"/>
    </location>
</feature>
<keyword evidence="3" id="KW-0809">Transit peptide</keyword>
<proteinExistence type="predicted"/>
<keyword evidence="7" id="KW-1185">Reference proteome</keyword>
<feature type="domain" description="Plastid lipid-associated protein/fibrillin conserved" evidence="5">
    <location>
        <begin position="49"/>
        <end position="171"/>
    </location>
</feature>
<dbReference type="AlphaFoldDB" id="A0A9Q1KR00"/>
<dbReference type="PANTHER" id="PTHR31906">
    <property type="entry name" value="PLASTID-LIPID-ASSOCIATED PROTEIN 4, CHLOROPLASTIC-RELATED"/>
    <property type="match status" value="1"/>
</dbReference>
<sequence>MATLLHFPAKSHPCSSLKPPIKPNPHSNPSIPAKASRFSLSFSCQSLSAKTHLLNLIADQERGLKTQTNPEIRSQIIEAIDSLSVLGRDLITTGPSLSGTWRMLWTTEKEQLYIIKNAKWFGTQVGDVLQVIDVENLKLNNVITFPPSGVFFVRSTIEIASNQRVNFRFESVYLDDDIRVAKDIRGDYLVVDRVPYEWKE</sequence>
<dbReference type="GO" id="GO:0009536">
    <property type="term" value="C:plastid"/>
    <property type="evidence" value="ECO:0007669"/>
    <property type="project" value="UniProtKB-SubCell"/>
</dbReference>
<comment type="caution">
    <text evidence="6">The sequence shown here is derived from an EMBL/GenBank/DDBJ whole genome shotgun (WGS) entry which is preliminary data.</text>
</comment>
<evidence type="ECO:0000259" key="5">
    <source>
        <dbReference type="Pfam" id="PF04755"/>
    </source>
</evidence>
<accession>A0A9Q1KR00</accession>
<reference evidence="6" key="1">
    <citation type="submission" date="2022-04" db="EMBL/GenBank/DDBJ databases">
        <title>Carnegiea gigantea Genome sequencing and assembly v2.</title>
        <authorList>
            <person name="Copetti D."/>
            <person name="Sanderson M.J."/>
            <person name="Burquez A."/>
            <person name="Wojciechowski M.F."/>
        </authorList>
    </citation>
    <scope>NUCLEOTIDE SEQUENCE</scope>
    <source>
        <strain evidence="6">SGP5-SGP5p</strain>
        <tissue evidence="6">Aerial part</tissue>
    </source>
</reference>
<evidence type="ECO:0000256" key="1">
    <source>
        <dbReference type="ARBA" id="ARBA00004474"/>
    </source>
</evidence>
<dbReference type="Proteomes" id="UP001153076">
    <property type="component" value="Unassembled WGS sequence"/>
</dbReference>
<dbReference type="Pfam" id="PF04755">
    <property type="entry name" value="PAP_fibrillin"/>
    <property type="match status" value="1"/>
</dbReference>
<evidence type="ECO:0000256" key="2">
    <source>
        <dbReference type="ARBA" id="ARBA00022640"/>
    </source>
</evidence>
<gene>
    <name evidence="6" type="ORF">Cgig2_013080</name>
</gene>
<name>A0A9Q1KR00_9CARY</name>
<protein>
    <recommendedName>
        <fullName evidence="5">Plastid lipid-associated protein/fibrillin conserved domain-containing protein</fullName>
    </recommendedName>
</protein>